<dbReference type="SUPFAM" id="SSF141986">
    <property type="entry name" value="LD-carboxypeptidase A C-terminal domain-like"/>
    <property type="match status" value="1"/>
</dbReference>
<dbReference type="SUPFAM" id="SSF52317">
    <property type="entry name" value="Class I glutamine amidotransferase-like"/>
    <property type="match status" value="1"/>
</dbReference>
<dbReference type="EMBL" id="JAIMJA010000013">
    <property type="protein sequence ID" value="MCE2595753.1"/>
    <property type="molecule type" value="Genomic_DNA"/>
</dbReference>
<dbReference type="Gene3D" id="3.50.30.60">
    <property type="entry name" value="LD-carboxypeptidase A C-terminal domain-like"/>
    <property type="match status" value="1"/>
</dbReference>
<dbReference type="InterPro" id="IPR029062">
    <property type="entry name" value="Class_I_gatase-like"/>
</dbReference>
<dbReference type="InterPro" id="IPR003507">
    <property type="entry name" value="S66_fam"/>
</dbReference>
<protein>
    <submittedName>
        <fullName evidence="5">LD-carboxypeptidase</fullName>
    </submittedName>
</protein>
<dbReference type="Pfam" id="PF17676">
    <property type="entry name" value="Peptidase_S66C"/>
    <property type="match status" value="1"/>
</dbReference>
<dbReference type="PANTHER" id="PTHR30237:SF5">
    <property type="entry name" value="CARBOXYPEPTIDASE VC_A0337-RELATED"/>
    <property type="match status" value="1"/>
</dbReference>
<accession>A0ABS8WB60</accession>
<gene>
    <name evidence="5" type="ORF">K6Y31_13150</name>
</gene>
<evidence type="ECO:0000259" key="3">
    <source>
        <dbReference type="Pfam" id="PF02016"/>
    </source>
</evidence>
<evidence type="ECO:0000259" key="4">
    <source>
        <dbReference type="Pfam" id="PF17676"/>
    </source>
</evidence>
<dbReference type="PIRSF" id="PIRSF028757">
    <property type="entry name" value="LD-carboxypeptidase"/>
    <property type="match status" value="1"/>
</dbReference>
<comment type="caution">
    <text evidence="5">The sequence shown here is derived from an EMBL/GenBank/DDBJ whole genome shotgun (WGS) entry which is preliminary data.</text>
</comment>
<dbReference type="Pfam" id="PF02016">
    <property type="entry name" value="Peptidase_S66"/>
    <property type="match status" value="1"/>
</dbReference>
<feature type="domain" description="LD-carboxypeptidase N-terminal" evidence="3">
    <location>
        <begin position="13"/>
        <end position="132"/>
    </location>
</feature>
<proteinExistence type="inferred from homology"/>
<dbReference type="RefSeq" id="WP_233053424.1">
    <property type="nucleotide sequence ID" value="NZ_JAIMJA010000013.1"/>
</dbReference>
<dbReference type="Proteomes" id="UP001201273">
    <property type="component" value="Unassembled WGS sequence"/>
</dbReference>
<keyword evidence="6" id="KW-1185">Reference proteome</keyword>
<comment type="similarity">
    <text evidence="1">Belongs to the peptidase S66 family.</text>
</comment>
<evidence type="ECO:0000256" key="2">
    <source>
        <dbReference type="ARBA" id="ARBA00022801"/>
    </source>
</evidence>
<name>A0ABS8WB60_9GAMM</name>
<dbReference type="InterPro" id="IPR040921">
    <property type="entry name" value="Peptidase_S66C"/>
</dbReference>
<feature type="domain" description="LD-carboxypeptidase C-terminal" evidence="4">
    <location>
        <begin position="202"/>
        <end position="317"/>
    </location>
</feature>
<organism evidence="5 6">
    <name type="scientific">Motilimonas cestriensis</name>
    <dbReference type="NCBI Taxonomy" id="2742685"/>
    <lineage>
        <taxon>Bacteria</taxon>
        <taxon>Pseudomonadati</taxon>
        <taxon>Pseudomonadota</taxon>
        <taxon>Gammaproteobacteria</taxon>
        <taxon>Alteromonadales</taxon>
        <taxon>Alteromonadales genera incertae sedis</taxon>
        <taxon>Motilimonas</taxon>
    </lineage>
</organism>
<dbReference type="Gene3D" id="3.40.50.10740">
    <property type="entry name" value="Class I glutamine amidotransferase-like"/>
    <property type="match status" value="1"/>
</dbReference>
<reference evidence="5 6" key="1">
    <citation type="journal article" date="2022" name="Environ. Microbiol. Rep.">
        <title>Eco-phylogenetic analyses reveal divergent evolution of vitamin B12 metabolism in the marine bacterial family 'Psychromonadaceae'.</title>
        <authorList>
            <person name="Jin X."/>
            <person name="Yang Y."/>
            <person name="Cao H."/>
            <person name="Gao B."/>
            <person name="Zhao Z."/>
        </authorList>
    </citation>
    <scope>NUCLEOTIDE SEQUENCE [LARGE SCALE GENOMIC DNA]</scope>
    <source>
        <strain evidence="5 6">MKS20</strain>
    </source>
</reference>
<evidence type="ECO:0000256" key="1">
    <source>
        <dbReference type="ARBA" id="ARBA00010233"/>
    </source>
</evidence>
<dbReference type="InterPro" id="IPR040449">
    <property type="entry name" value="Peptidase_S66_N"/>
</dbReference>
<dbReference type="InterPro" id="IPR027461">
    <property type="entry name" value="Carboxypeptidase_A_C_sf"/>
</dbReference>
<dbReference type="InterPro" id="IPR027478">
    <property type="entry name" value="LdcA_N"/>
</dbReference>
<evidence type="ECO:0000313" key="6">
    <source>
        <dbReference type="Proteomes" id="UP001201273"/>
    </source>
</evidence>
<evidence type="ECO:0000313" key="5">
    <source>
        <dbReference type="EMBL" id="MCE2595753.1"/>
    </source>
</evidence>
<keyword evidence="2" id="KW-0378">Hydrolase</keyword>
<dbReference type="CDD" id="cd07062">
    <property type="entry name" value="Peptidase_S66_mccF_like"/>
    <property type="match status" value="1"/>
</dbReference>
<sequence>MIFPQALKVGDKIGFFSPSSPATAFAPNRFKRAKSYLESQGFELVEGYLTGCSDSYRSGSILERAEEFNRLIRDPNVRCIMSTIGGSNSNSLLPYIDYEALRNDPKIIIGYSDVTALLLGIYAQTGLITFYGPALVASFGEFPPLVEETLQSFLEILCSESDSYQYTMPPLWTDVKHDWETQDSPKSTYINEWQFLGSGQVRGRIIGGNLNTMAGIWGSQYMPEIESGDILLLEDSLKGIETVERSFAHLMACGVFEKVGAIVLGKHELFNDKGTGLTPLDVLLEVLNGKNVPILYGFDSCHTHPMLVTPLGIQASIDFDSQTIGLESRWVSAKYKAFKSDSQRLAFSRHSSIAKRCSHLNAALRL</sequence>
<dbReference type="PANTHER" id="PTHR30237">
    <property type="entry name" value="MURAMOYLTETRAPEPTIDE CARBOXYPEPTIDASE"/>
    <property type="match status" value="1"/>
</dbReference>